<name>A0A8T7M2R3_9CHLR</name>
<dbReference type="Proteomes" id="UP000521676">
    <property type="component" value="Unassembled WGS sequence"/>
</dbReference>
<feature type="signal peptide" evidence="1">
    <location>
        <begin position="1"/>
        <end position="33"/>
    </location>
</feature>
<evidence type="ECO:0000313" key="4">
    <source>
        <dbReference type="Proteomes" id="UP000521676"/>
    </source>
</evidence>
<dbReference type="EMBL" id="JACATZ010000001">
    <property type="protein sequence ID" value="NWJ46401.1"/>
    <property type="molecule type" value="Genomic_DNA"/>
</dbReference>
<proteinExistence type="predicted"/>
<sequence>MGFFSGNRRKARLFAAFSLSIALLITTNMVALAKDDDSLSASASYMRVYKGATTAIKAAGTPLIYQGGQILTASKVYISWWGTQWNTGFTTGGYTSATAQTYIRGFFGNVGGSSWNNVDNQYCMGITKGSTSCGSSGTHITNPAGQLKGEWVDTTSVPSRPTQANIASAALRSMAHFGGYDPQAIYFVFTPSGRNMSGFGTQWCAWHDVTTSGSNQVAYAYMPYVPSVGSTCGANFVNKTNDSFGHGYFDGFSIVGGHEFVEAVSDPHPSGTNAGWWDSSGAENGDKCAWSASSANISLGGNNYAVQPIWSNAIGGCATSA</sequence>
<reference evidence="3" key="2">
    <citation type="journal article" date="2024" name="Nature">
        <title>Anoxygenic phototroph of the Chloroflexota uses a type I reaction centre.</title>
        <authorList>
            <person name="Tsuji J.M."/>
            <person name="Shaw N.A."/>
            <person name="Nagashima S."/>
            <person name="Venkiteswaran J.J."/>
            <person name="Schiff S.L."/>
            <person name="Watanabe T."/>
            <person name="Fukui M."/>
            <person name="Hanada S."/>
            <person name="Tank M."/>
            <person name="Neufeld J.D."/>
        </authorList>
    </citation>
    <scope>NUCLEOTIDE SEQUENCE</scope>
    <source>
        <strain evidence="3">L227-S17</strain>
    </source>
</reference>
<dbReference type="RefSeq" id="WP_341467656.1">
    <property type="nucleotide sequence ID" value="NZ_CP128399.1"/>
</dbReference>
<evidence type="ECO:0000313" key="5">
    <source>
        <dbReference type="Proteomes" id="UP001431572"/>
    </source>
</evidence>
<dbReference type="Proteomes" id="UP001431572">
    <property type="component" value="Chromosome 1"/>
</dbReference>
<reference evidence="2 4" key="1">
    <citation type="submission" date="2020-06" db="EMBL/GenBank/DDBJ databases">
        <title>Anoxygenic phototrophic Chloroflexota member uses a Type I reaction center.</title>
        <authorList>
            <person name="Tsuji J.M."/>
            <person name="Shaw N.A."/>
            <person name="Nagashima S."/>
            <person name="Venkiteswaran J."/>
            <person name="Schiff S.L."/>
            <person name="Hanada S."/>
            <person name="Tank M."/>
            <person name="Neufeld J.D."/>
        </authorList>
    </citation>
    <scope>NUCLEOTIDE SEQUENCE [LARGE SCALE GENOMIC DNA]</scope>
    <source>
        <strain evidence="2">L227-S17</strain>
    </source>
</reference>
<organism evidence="2 4">
    <name type="scientific">Candidatus Chlorohelix allophototropha</name>
    <dbReference type="NCBI Taxonomy" id="3003348"/>
    <lineage>
        <taxon>Bacteria</taxon>
        <taxon>Bacillati</taxon>
        <taxon>Chloroflexota</taxon>
        <taxon>Chloroflexia</taxon>
        <taxon>Candidatus Chloroheliales</taxon>
        <taxon>Candidatus Chloroheliaceae</taxon>
        <taxon>Candidatus Chlorohelix</taxon>
    </lineage>
</organism>
<evidence type="ECO:0000256" key="1">
    <source>
        <dbReference type="SAM" id="SignalP"/>
    </source>
</evidence>
<evidence type="ECO:0000313" key="3">
    <source>
        <dbReference type="EMBL" id="WJW65771.1"/>
    </source>
</evidence>
<gene>
    <name evidence="2" type="ORF">HXX08_11030</name>
    <name evidence="3" type="ORF">OZ401_001549</name>
</gene>
<dbReference type="EMBL" id="CP128399">
    <property type="protein sequence ID" value="WJW65771.1"/>
    <property type="molecule type" value="Genomic_DNA"/>
</dbReference>
<evidence type="ECO:0000313" key="2">
    <source>
        <dbReference type="EMBL" id="NWJ46401.1"/>
    </source>
</evidence>
<dbReference type="AlphaFoldDB" id="A0A8T7M2R3"/>
<protein>
    <submittedName>
        <fullName evidence="2">Uncharacterized protein</fullName>
    </submittedName>
</protein>
<keyword evidence="1" id="KW-0732">Signal</keyword>
<accession>A0A8T7M2R3</accession>
<feature type="chain" id="PRO_5035945646" evidence="1">
    <location>
        <begin position="34"/>
        <end position="321"/>
    </location>
</feature>
<keyword evidence="5" id="KW-1185">Reference proteome</keyword>